<proteinExistence type="predicted"/>
<keyword evidence="3" id="KW-1185">Reference proteome</keyword>
<name>A0AAP0X3N3_LIQFO</name>
<dbReference type="InterPro" id="IPR017451">
    <property type="entry name" value="F-box-assoc_interact_dom"/>
</dbReference>
<dbReference type="Pfam" id="PF00646">
    <property type="entry name" value="F-box"/>
    <property type="match status" value="1"/>
</dbReference>
<dbReference type="InterPro" id="IPR050796">
    <property type="entry name" value="SCF_F-box_component"/>
</dbReference>
<dbReference type="Gene3D" id="1.20.1280.50">
    <property type="match status" value="1"/>
</dbReference>
<dbReference type="InterPro" id="IPR006527">
    <property type="entry name" value="F-box-assoc_dom_typ1"/>
</dbReference>
<dbReference type="InterPro" id="IPR036047">
    <property type="entry name" value="F-box-like_dom_sf"/>
</dbReference>
<protein>
    <recommendedName>
        <fullName evidence="1">F-box domain-containing protein</fullName>
    </recommendedName>
</protein>
<dbReference type="Pfam" id="PF07734">
    <property type="entry name" value="FBA_1"/>
    <property type="match status" value="1"/>
</dbReference>
<dbReference type="InterPro" id="IPR001810">
    <property type="entry name" value="F-box_dom"/>
</dbReference>
<sequence>MNRKSKISRTNIIGYRRRSSSKEEEEVAAAKSRSTLEILPCAIVIDILSRLPLKNIFHCRCVSKTWLNLLLSPDFARTHLMRSPSSLLLQWSKHRRKGGQSLFSLDLKATNVLHRSARLKFDFLLTKRRYNLSDSCNGLVCLCDSVSHNPVCILNPLTGDYITLPQSQRRFEVDIPFCGMGFCPKTNQYKLIRFVCRHTPPSPLSWEVEIFTLGTASWRSTGCTPKSVPTSGYYRISNGSLNWLDFRLNSSECIWSFDFSNETVRSFPPPPQFGPHHEDVLYWMRLGVLDDCLCICDSPSGSYFDIWVMKEYGVQESWTKQFVIDAPVLDGPWNDYLPIKLLNDGEILMLQNGETLVSYSFGEKSVKKVKIRGIPSNIDAVSYLPSFVSFKDIAMGENLKVLNVKSSCADSAL</sequence>
<comment type="caution">
    <text evidence="2">The sequence shown here is derived from an EMBL/GenBank/DDBJ whole genome shotgun (WGS) entry which is preliminary data.</text>
</comment>
<gene>
    <name evidence="2" type="ORF">L1049_023611</name>
</gene>
<evidence type="ECO:0000259" key="1">
    <source>
        <dbReference type="SMART" id="SM00256"/>
    </source>
</evidence>
<dbReference type="PANTHER" id="PTHR31672">
    <property type="entry name" value="BNACNNG10540D PROTEIN"/>
    <property type="match status" value="1"/>
</dbReference>
<dbReference type="AlphaFoldDB" id="A0AAP0X3N3"/>
<accession>A0AAP0X3N3</accession>
<dbReference type="EMBL" id="JBBPBK010000005">
    <property type="protein sequence ID" value="KAK9284438.1"/>
    <property type="molecule type" value="Genomic_DNA"/>
</dbReference>
<dbReference type="PANTHER" id="PTHR31672:SF13">
    <property type="entry name" value="F-BOX PROTEIN CPR30-LIKE"/>
    <property type="match status" value="1"/>
</dbReference>
<organism evidence="2 3">
    <name type="scientific">Liquidambar formosana</name>
    <name type="common">Formosan gum</name>
    <dbReference type="NCBI Taxonomy" id="63359"/>
    <lineage>
        <taxon>Eukaryota</taxon>
        <taxon>Viridiplantae</taxon>
        <taxon>Streptophyta</taxon>
        <taxon>Embryophyta</taxon>
        <taxon>Tracheophyta</taxon>
        <taxon>Spermatophyta</taxon>
        <taxon>Magnoliopsida</taxon>
        <taxon>eudicotyledons</taxon>
        <taxon>Gunneridae</taxon>
        <taxon>Pentapetalae</taxon>
        <taxon>Saxifragales</taxon>
        <taxon>Altingiaceae</taxon>
        <taxon>Liquidambar</taxon>
    </lineage>
</organism>
<dbReference type="SUPFAM" id="SSF81383">
    <property type="entry name" value="F-box domain"/>
    <property type="match status" value="1"/>
</dbReference>
<evidence type="ECO:0000313" key="3">
    <source>
        <dbReference type="Proteomes" id="UP001415857"/>
    </source>
</evidence>
<dbReference type="Proteomes" id="UP001415857">
    <property type="component" value="Unassembled WGS sequence"/>
</dbReference>
<dbReference type="SMART" id="SM00256">
    <property type="entry name" value="FBOX"/>
    <property type="match status" value="1"/>
</dbReference>
<dbReference type="NCBIfam" id="TIGR01640">
    <property type="entry name" value="F_box_assoc_1"/>
    <property type="match status" value="1"/>
</dbReference>
<evidence type="ECO:0000313" key="2">
    <source>
        <dbReference type="EMBL" id="KAK9284438.1"/>
    </source>
</evidence>
<feature type="domain" description="F-box" evidence="1">
    <location>
        <begin position="39"/>
        <end position="79"/>
    </location>
</feature>
<reference evidence="2 3" key="1">
    <citation type="journal article" date="2024" name="Plant J.">
        <title>Genome sequences and population genomics reveal climatic adaptation and genomic divergence between two closely related sweetgum species.</title>
        <authorList>
            <person name="Xu W.Q."/>
            <person name="Ren C.Q."/>
            <person name="Zhang X.Y."/>
            <person name="Comes H.P."/>
            <person name="Liu X.H."/>
            <person name="Li Y.G."/>
            <person name="Kettle C.J."/>
            <person name="Jalonen R."/>
            <person name="Gaisberger H."/>
            <person name="Ma Y.Z."/>
            <person name="Qiu Y.X."/>
        </authorList>
    </citation>
    <scope>NUCLEOTIDE SEQUENCE [LARGE SCALE GENOMIC DNA]</scope>
    <source>
        <strain evidence="2">Hangzhou</strain>
    </source>
</reference>